<evidence type="ECO:0000313" key="2">
    <source>
        <dbReference type="Proteomes" id="UP001352852"/>
    </source>
</evidence>
<dbReference type="Proteomes" id="UP001352852">
    <property type="component" value="Unassembled WGS sequence"/>
</dbReference>
<organism evidence="1 2">
    <name type="scientific">Characodon lateralis</name>
    <dbReference type="NCBI Taxonomy" id="208331"/>
    <lineage>
        <taxon>Eukaryota</taxon>
        <taxon>Metazoa</taxon>
        <taxon>Chordata</taxon>
        <taxon>Craniata</taxon>
        <taxon>Vertebrata</taxon>
        <taxon>Euteleostomi</taxon>
        <taxon>Actinopterygii</taxon>
        <taxon>Neopterygii</taxon>
        <taxon>Teleostei</taxon>
        <taxon>Neoteleostei</taxon>
        <taxon>Acanthomorphata</taxon>
        <taxon>Ovalentaria</taxon>
        <taxon>Atherinomorphae</taxon>
        <taxon>Cyprinodontiformes</taxon>
        <taxon>Goodeidae</taxon>
        <taxon>Characodon</taxon>
    </lineage>
</organism>
<reference evidence="1 2" key="1">
    <citation type="submission" date="2021-06" db="EMBL/GenBank/DDBJ databases">
        <authorList>
            <person name="Palmer J.M."/>
        </authorList>
    </citation>
    <scope>NUCLEOTIDE SEQUENCE [LARGE SCALE GENOMIC DNA]</scope>
    <source>
        <strain evidence="1 2">CL_MEX2019</strain>
        <tissue evidence="1">Muscle</tissue>
    </source>
</reference>
<gene>
    <name evidence="1" type="ORF">CHARACLAT_031529</name>
</gene>
<proteinExistence type="predicted"/>
<name>A0ABU7ERM4_9TELE</name>
<keyword evidence="2" id="KW-1185">Reference proteome</keyword>
<sequence length="71" mass="8095">MDQNQNRLAFFSVLHQFLIRSSSGPPRVQTRLPCTFQPSDPSFLLTFQLQRSLTHLVTAIISLPVPHRPIP</sequence>
<comment type="caution">
    <text evidence="1">The sequence shown here is derived from an EMBL/GenBank/DDBJ whole genome shotgun (WGS) entry which is preliminary data.</text>
</comment>
<dbReference type="EMBL" id="JAHUTJ010062510">
    <property type="protein sequence ID" value="MED6288958.1"/>
    <property type="molecule type" value="Genomic_DNA"/>
</dbReference>
<evidence type="ECO:0000313" key="1">
    <source>
        <dbReference type="EMBL" id="MED6288958.1"/>
    </source>
</evidence>
<accession>A0ABU7ERM4</accession>
<protein>
    <submittedName>
        <fullName evidence="1">Uncharacterized protein</fullName>
    </submittedName>
</protein>